<dbReference type="OrthoDB" id="1359268at2"/>
<evidence type="ECO:0000313" key="3">
    <source>
        <dbReference type="Proteomes" id="UP000011135"/>
    </source>
</evidence>
<evidence type="ECO:0000313" key="2">
    <source>
        <dbReference type="EMBL" id="ELR69227.1"/>
    </source>
</evidence>
<dbReference type="InterPro" id="IPR009671">
    <property type="entry name" value="RraB_dom"/>
</dbReference>
<dbReference type="Proteomes" id="UP000011135">
    <property type="component" value="Unassembled WGS sequence"/>
</dbReference>
<comment type="caution">
    <text evidence="2">The sequence shown here is derived from an EMBL/GenBank/DDBJ whole genome shotgun (WGS) entry which is preliminary data.</text>
</comment>
<dbReference type="AlphaFoldDB" id="L8JPC8"/>
<gene>
    <name evidence="2" type="ORF">C900_05298</name>
</gene>
<dbReference type="Pfam" id="PF06877">
    <property type="entry name" value="RraB"/>
    <property type="match status" value="1"/>
</dbReference>
<dbReference type="RefSeq" id="WP_009582385.1">
    <property type="nucleotide sequence ID" value="NZ_AMZN01000081.1"/>
</dbReference>
<dbReference type="Gene3D" id="3.30.70.970">
    <property type="entry name" value="RraB-like"/>
    <property type="match status" value="1"/>
</dbReference>
<keyword evidence="3" id="KW-1185">Reference proteome</keyword>
<proteinExistence type="predicted"/>
<feature type="domain" description="Regulator of ribonuclease activity B" evidence="1">
    <location>
        <begin position="45"/>
        <end position="120"/>
    </location>
</feature>
<evidence type="ECO:0000259" key="1">
    <source>
        <dbReference type="Pfam" id="PF06877"/>
    </source>
</evidence>
<dbReference type="InterPro" id="IPR036701">
    <property type="entry name" value="RraB-like_sf"/>
</dbReference>
<accession>L8JPC8</accession>
<reference evidence="2 3" key="1">
    <citation type="submission" date="2012-12" db="EMBL/GenBank/DDBJ databases">
        <title>Genome assembly of Fulvivirga imtechensis AK7.</title>
        <authorList>
            <person name="Nupur N."/>
            <person name="Khatri I."/>
            <person name="Kumar R."/>
            <person name="Subramanian S."/>
            <person name="Pinnaka A."/>
        </authorList>
    </citation>
    <scope>NUCLEOTIDE SEQUENCE [LARGE SCALE GENOMIC DNA]</scope>
    <source>
        <strain evidence="2 3">AK7</strain>
    </source>
</reference>
<protein>
    <recommendedName>
        <fullName evidence="1">Regulator of ribonuclease activity B domain-containing protein</fullName>
    </recommendedName>
</protein>
<name>L8JPC8_9BACT</name>
<dbReference type="EMBL" id="AMZN01000081">
    <property type="protein sequence ID" value="ELR69227.1"/>
    <property type="molecule type" value="Genomic_DNA"/>
</dbReference>
<organism evidence="2 3">
    <name type="scientific">Fulvivirga imtechensis AK7</name>
    <dbReference type="NCBI Taxonomy" id="1237149"/>
    <lineage>
        <taxon>Bacteria</taxon>
        <taxon>Pseudomonadati</taxon>
        <taxon>Bacteroidota</taxon>
        <taxon>Cytophagia</taxon>
        <taxon>Cytophagales</taxon>
        <taxon>Fulvivirgaceae</taxon>
        <taxon>Fulvivirga</taxon>
    </lineage>
</organism>
<dbReference type="STRING" id="1237149.C900_05298"/>
<sequence>MPDLIDHLQKKFKQFLDYKRQKSEAKEHFLSVMKRFKFLDNACKEVEFFFYSECEERAQSLKESLVKLHYFAEVHPSHNQWLITGYTPEMDINSEAFDQWVEKMCEISYLHDAAFDGYGVICDNPYDGEYPFQEERQS</sequence>